<gene>
    <name evidence="4" type="ORF">SMN809_LOCUS80036</name>
</gene>
<evidence type="ECO:0000256" key="1">
    <source>
        <dbReference type="ARBA" id="ARBA00022737"/>
    </source>
</evidence>
<feature type="non-terminal residue" evidence="4">
    <location>
        <position position="1"/>
    </location>
</feature>
<dbReference type="InterPro" id="IPR011990">
    <property type="entry name" value="TPR-like_helical_dom_sf"/>
</dbReference>
<dbReference type="InterPro" id="IPR019734">
    <property type="entry name" value="TPR_rpt"/>
</dbReference>
<accession>A0A8S3JC66</accession>
<dbReference type="Gene3D" id="1.25.40.10">
    <property type="entry name" value="Tetratricopeptide repeat domain"/>
    <property type="match status" value="1"/>
</dbReference>
<keyword evidence="1" id="KW-0677">Repeat</keyword>
<evidence type="ECO:0000313" key="5">
    <source>
        <dbReference type="Proteomes" id="UP000676336"/>
    </source>
</evidence>
<dbReference type="PANTHER" id="PTHR45641">
    <property type="entry name" value="TETRATRICOPEPTIDE REPEAT PROTEIN (AFU_ORTHOLOGUE AFUA_6G03870)"/>
    <property type="match status" value="1"/>
</dbReference>
<organism evidence="4 5">
    <name type="scientific">Rotaria magnacalcarata</name>
    <dbReference type="NCBI Taxonomy" id="392030"/>
    <lineage>
        <taxon>Eukaryota</taxon>
        <taxon>Metazoa</taxon>
        <taxon>Spiralia</taxon>
        <taxon>Gnathifera</taxon>
        <taxon>Rotifera</taxon>
        <taxon>Eurotatoria</taxon>
        <taxon>Bdelloidea</taxon>
        <taxon>Philodinida</taxon>
        <taxon>Philodinidae</taxon>
        <taxon>Rotaria</taxon>
    </lineage>
</organism>
<dbReference type="Proteomes" id="UP000676336">
    <property type="component" value="Unassembled WGS sequence"/>
</dbReference>
<proteinExistence type="predicted"/>
<sequence>IATSPFAYLDKISYYSNNKKGIIFPMHTIFRIDEIKKIENYLWQINLTLTSSNDEQLVRLTEYTRVGADGETGMHRMAKLMLVMNKMDKAKEIYSALLDTTSSDDKNELAHLHHQIAYVYEQKNDLNNALSHYDQALNIYLTYLPFNDPKLCPTYSNIGLILKKQGNLNNSLEFLEHALDIDLIASKPDPIEIAILYINIGGVYDAEGKSTEALEHYENALEIIRKNLPPYHPLIGATHN</sequence>
<dbReference type="PANTHER" id="PTHR45641:SF1">
    <property type="entry name" value="AAA+ ATPASE DOMAIN-CONTAINING PROTEIN"/>
    <property type="match status" value="1"/>
</dbReference>
<dbReference type="Pfam" id="PF13424">
    <property type="entry name" value="TPR_12"/>
    <property type="match status" value="1"/>
</dbReference>
<dbReference type="PROSITE" id="PS50005">
    <property type="entry name" value="TPR"/>
    <property type="match status" value="1"/>
</dbReference>
<dbReference type="AlphaFoldDB" id="A0A8S3JC66"/>
<dbReference type="SMART" id="SM00028">
    <property type="entry name" value="TPR"/>
    <property type="match status" value="3"/>
</dbReference>
<evidence type="ECO:0000256" key="2">
    <source>
        <dbReference type="ARBA" id="ARBA00022803"/>
    </source>
</evidence>
<name>A0A8S3JC66_9BILA</name>
<evidence type="ECO:0000256" key="3">
    <source>
        <dbReference type="PROSITE-ProRule" id="PRU00339"/>
    </source>
</evidence>
<dbReference type="EMBL" id="CAJOBI010344174">
    <property type="protein sequence ID" value="CAF5216449.1"/>
    <property type="molecule type" value="Genomic_DNA"/>
</dbReference>
<feature type="repeat" description="TPR" evidence="3">
    <location>
        <begin position="194"/>
        <end position="227"/>
    </location>
</feature>
<dbReference type="Pfam" id="PF13181">
    <property type="entry name" value="TPR_8"/>
    <property type="match status" value="1"/>
</dbReference>
<reference evidence="4" key="1">
    <citation type="submission" date="2021-02" db="EMBL/GenBank/DDBJ databases">
        <authorList>
            <person name="Nowell W R."/>
        </authorList>
    </citation>
    <scope>NUCLEOTIDE SEQUENCE</scope>
</reference>
<evidence type="ECO:0008006" key="6">
    <source>
        <dbReference type="Google" id="ProtNLM"/>
    </source>
</evidence>
<dbReference type="SUPFAM" id="SSF48452">
    <property type="entry name" value="TPR-like"/>
    <property type="match status" value="1"/>
</dbReference>
<keyword evidence="2 3" id="KW-0802">TPR repeat</keyword>
<feature type="non-terminal residue" evidence="4">
    <location>
        <position position="240"/>
    </location>
</feature>
<comment type="caution">
    <text evidence="4">The sequence shown here is derived from an EMBL/GenBank/DDBJ whole genome shotgun (WGS) entry which is preliminary data.</text>
</comment>
<evidence type="ECO:0000313" key="4">
    <source>
        <dbReference type="EMBL" id="CAF5216449.1"/>
    </source>
</evidence>
<protein>
    <recommendedName>
        <fullName evidence="6">Tetratricopeptide repeat protein</fullName>
    </recommendedName>
</protein>